<dbReference type="InterPro" id="IPR012910">
    <property type="entry name" value="Plug_dom"/>
</dbReference>
<dbReference type="SUPFAM" id="SSF56935">
    <property type="entry name" value="Porins"/>
    <property type="match status" value="1"/>
</dbReference>
<evidence type="ECO:0000259" key="5">
    <source>
        <dbReference type="Pfam" id="PF07715"/>
    </source>
</evidence>
<dbReference type="Gene3D" id="2.170.130.10">
    <property type="entry name" value="TonB-dependent receptor, plug domain"/>
    <property type="match status" value="1"/>
</dbReference>
<feature type="domain" description="Outer membrane protein beta-barrel" evidence="6">
    <location>
        <begin position="586"/>
        <end position="903"/>
    </location>
</feature>
<dbReference type="InterPro" id="IPR008969">
    <property type="entry name" value="CarboxyPept-like_regulatory"/>
</dbReference>
<organism evidence="7 8">
    <name type="scientific">Parapedobacter composti</name>
    <dbReference type="NCBI Taxonomy" id="623281"/>
    <lineage>
        <taxon>Bacteria</taxon>
        <taxon>Pseudomonadati</taxon>
        <taxon>Bacteroidota</taxon>
        <taxon>Sphingobacteriia</taxon>
        <taxon>Sphingobacteriales</taxon>
        <taxon>Sphingobacteriaceae</taxon>
        <taxon>Parapedobacter</taxon>
    </lineage>
</organism>
<dbReference type="OrthoDB" id="8727862at2"/>
<protein>
    <submittedName>
        <fullName evidence="7">TonB-dependent receptor</fullName>
    </submittedName>
</protein>
<dbReference type="Pfam" id="PF14905">
    <property type="entry name" value="OMP_b-brl_3"/>
    <property type="match status" value="1"/>
</dbReference>
<evidence type="ECO:0000256" key="4">
    <source>
        <dbReference type="SAM" id="SignalP"/>
    </source>
</evidence>
<evidence type="ECO:0000313" key="8">
    <source>
        <dbReference type="Proteomes" id="UP000199577"/>
    </source>
</evidence>
<feature type="chain" id="PRO_5011486714" evidence="4">
    <location>
        <begin position="20"/>
        <end position="949"/>
    </location>
</feature>
<name>A0A1I1DSC4_9SPHI</name>
<dbReference type="Pfam" id="PF13620">
    <property type="entry name" value="CarboxypepD_reg"/>
    <property type="match status" value="1"/>
</dbReference>
<dbReference type="Pfam" id="PF07715">
    <property type="entry name" value="Plug"/>
    <property type="match status" value="1"/>
</dbReference>
<dbReference type="Gene3D" id="2.40.170.20">
    <property type="entry name" value="TonB-dependent receptor, beta-barrel domain"/>
    <property type="match status" value="1"/>
</dbReference>
<feature type="domain" description="TonB-dependent receptor plug" evidence="5">
    <location>
        <begin position="131"/>
        <end position="233"/>
    </location>
</feature>
<keyword evidence="7" id="KW-0675">Receptor</keyword>
<proteinExistence type="predicted"/>
<evidence type="ECO:0000256" key="1">
    <source>
        <dbReference type="ARBA" id="ARBA00004442"/>
    </source>
</evidence>
<keyword evidence="3" id="KW-0998">Cell outer membrane</keyword>
<sequence length="949" mass="106714">MQKLVLIIFSLFSFQTVFSQNCELTGSVTSSLGDPLVGAVVRAVNTASGVAKEAVVGLDGSYRLGKLPPAAYRVEASLMGFEPIAVELQVAGSHEQHFELEDKTLTLSEVSVERTGRGTDAEARRMEKNAQNVLNVISAKQIQLSPDISVANVIQRVSGLSIERNANGDPQYAIVRGMDKRYNNTLVNGIKIPSPDNENRFIPLDIFPAIFLDRLEVYKSLTADMEADAIGGTVNMEMKDAPLVGHILDLDVQVGYNQMNFDRDFTTYDRSRLNKRSPAELFGADYHAVPGDFPVENMIEKPVAALPDIIANGTYGQRFLDNRLGLMVGASFQNTNRPTDNYVYRPGIFPVEGNPIRLEQLDSRYASAQQQRLGAHGRLTYDVNAKNKFSLYAGQYMLNEFRVRETVLRENFAAATNAPVYPSTRFTNSFQTISTVDLNGDHQFGDRLMFDWNAVYSHALNDRPDDGTYHRSATLSVEDGSISNERIYFQNSPHTRIWERNSDQTASAYLNLSFNPDWVNEHTRIKVGGVSHFRWRDNYYNYYSYVRVIPSVIGVRGEGWNDFGDIPYEDMATPFGSGGGSNLIYDASERILAAYINTSWRFGQSQVEVGVRAEHTDQRFDIDPRAFPSNPGAEFEPSASQAYLNLFPAFSFKQLLNAHTNLRATYFRGISRPGFYEIVPTIRPSGGSESYFSERGNPDLNPSLADNFDIRYEYFPTVLDQILVGVFFKRIQDPIEYGFPQIDPNLPENERESAGRASRIMPQNFGTARNFGIELDITKYFNQFGIRANYTYTHSRLVTNKLVANTNDQIAQGAPSFSIVDQSRALQGQSPHIANLSLLYKNQPAKLDAQLVINYTGERIALVSPFFEADQRMRAMTIMDLSVEKGVGNHLVFFVKANNLLNTPYALFVDKPVYQAELGHPHQRDPAQHTNIQRDTYGQLYRLGVRYRL</sequence>
<evidence type="ECO:0000256" key="2">
    <source>
        <dbReference type="ARBA" id="ARBA00023136"/>
    </source>
</evidence>
<keyword evidence="4" id="KW-0732">Signal</keyword>
<feature type="signal peptide" evidence="4">
    <location>
        <begin position="1"/>
        <end position="19"/>
    </location>
</feature>
<keyword evidence="2" id="KW-0472">Membrane</keyword>
<dbReference type="Gene3D" id="2.60.40.1120">
    <property type="entry name" value="Carboxypeptidase-like, regulatory domain"/>
    <property type="match status" value="1"/>
</dbReference>
<evidence type="ECO:0000313" key="7">
    <source>
        <dbReference type="EMBL" id="SFB77791.1"/>
    </source>
</evidence>
<dbReference type="STRING" id="623281.SAMN05421747_10145"/>
<keyword evidence="8" id="KW-1185">Reference proteome</keyword>
<dbReference type="PANTHER" id="PTHR40980:SF4">
    <property type="entry name" value="TONB-DEPENDENT RECEPTOR-LIKE BETA-BARREL DOMAIN-CONTAINING PROTEIN"/>
    <property type="match status" value="1"/>
</dbReference>
<dbReference type="Proteomes" id="UP000199577">
    <property type="component" value="Unassembled WGS sequence"/>
</dbReference>
<evidence type="ECO:0000259" key="6">
    <source>
        <dbReference type="Pfam" id="PF14905"/>
    </source>
</evidence>
<gene>
    <name evidence="7" type="ORF">SAMN05421747_10145</name>
</gene>
<dbReference type="AlphaFoldDB" id="A0A1I1DSC4"/>
<dbReference type="InterPro" id="IPR037066">
    <property type="entry name" value="Plug_dom_sf"/>
</dbReference>
<comment type="subcellular location">
    <subcellularLocation>
        <location evidence="1">Cell outer membrane</location>
    </subcellularLocation>
</comment>
<dbReference type="GO" id="GO:0009279">
    <property type="term" value="C:cell outer membrane"/>
    <property type="evidence" value="ECO:0007669"/>
    <property type="project" value="UniProtKB-SubCell"/>
</dbReference>
<dbReference type="EMBL" id="FOLL01000001">
    <property type="protein sequence ID" value="SFB77791.1"/>
    <property type="molecule type" value="Genomic_DNA"/>
</dbReference>
<accession>A0A1I1DSC4</accession>
<reference evidence="7 8" key="1">
    <citation type="submission" date="2016-10" db="EMBL/GenBank/DDBJ databases">
        <authorList>
            <person name="de Groot N.N."/>
        </authorList>
    </citation>
    <scope>NUCLEOTIDE SEQUENCE [LARGE SCALE GENOMIC DNA]</scope>
    <source>
        <strain evidence="7 8">DSM 22900</strain>
    </source>
</reference>
<dbReference type="SUPFAM" id="SSF49464">
    <property type="entry name" value="Carboxypeptidase regulatory domain-like"/>
    <property type="match status" value="1"/>
</dbReference>
<dbReference type="RefSeq" id="WP_090969921.1">
    <property type="nucleotide sequence ID" value="NZ_FOLL01000001.1"/>
</dbReference>
<evidence type="ECO:0000256" key="3">
    <source>
        <dbReference type="ARBA" id="ARBA00023237"/>
    </source>
</evidence>
<dbReference type="InterPro" id="IPR041700">
    <property type="entry name" value="OMP_b-brl_3"/>
</dbReference>
<dbReference type="InterPro" id="IPR036942">
    <property type="entry name" value="Beta-barrel_TonB_sf"/>
</dbReference>
<dbReference type="PANTHER" id="PTHR40980">
    <property type="entry name" value="PLUG DOMAIN-CONTAINING PROTEIN"/>
    <property type="match status" value="1"/>
</dbReference>